<dbReference type="GO" id="GO:0005524">
    <property type="term" value="F:ATP binding"/>
    <property type="evidence" value="ECO:0007669"/>
    <property type="project" value="UniProtKB-KW"/>
</dbReference>
<dbReference type="PROSITE" id="PS51192">
    <property type="entry name" value="HELICASE_ATP_BIND_1"/>
    <property type="match status" value="1"/>
</dbReference>
<name>A0A6A6S9G8_9PLEO</name>
<dbReference type="SMART" id="SM00490">
    <property type="entry name" value="HELICc"/>
    <property type="match status" value="1"/>
</dbReference>
<sequence>MRWYADWNIDERLLQQPLEDRVQLAEKGQARVSLGPLHPQPSYLPRDHDDELAYPQQPRFARDLGQFAYTATQPQESSSDLPIGVSSSPAFRAGQRRFENEYVNAAPAKDHTRVYEERDGYVTPEATQKRTEYSLLNAAQPNSYPGVHGDEERHFIQQERSHLPQPARPGAPIVQGIEILTPGVLPDRLRTIFPYKTFNAVQSKCFNHLYKSDNNFVLASPTGSGKTVILEFAICRAIATNATGQYKIVYQAPLKALCSERHRDWQQKFGPLGLNCVELTGDSDSADLKTVQSANIIVTTPEKWDSVTRKWNDHDKLLRLIKLFLIDEVHLLKEDRGATLEAVVSRMKSIGTDVRFVALSATIPNFDDVATWLGRNPAEPYISAMKEKFGEEFRPVKLRKHVCGYASNANDFAFEKTIDGHLLDVVRKYSERKPIMIFCCTRKSTVGTAKMLANWWSTRTPKDRLWNAPAIAPTFRDRELRECTASGVAFHHAGVESECRIAIEKAFLNNEIGVICCTSTLAVGVNLPCHMVIIKNTMRYENNVLQEYSDIEIMQMLGRAGRPQFENSAVAVIMTRQTKVHKYEKMVTGEEVLESTLHLNLVDHLNAEIVLGTIRDFQSARKWFASTFLYVRLKQNPTHYKLDGARSGQSVDEQLDDICFRDITLLRECELAEGEDFFRCTEFGHIMARYYIHFDSMRVFMGLQPKASISEILSAIAQASEFHNIRFRQGEKALYKLINKSPCTRFPIPVDLALPAHKVSLLIQSILGAMDIPWDGELSKHKIQYNTEANVAFRALSRLIRCIIDCQIHRRDSISINNALILERSVAARVWDDSPSQIKQIEGIGVVGIRKLVTAGIRSVEELECIDPQRIEFILNRNPPFGQNIIEKLKSFPKLRVSLSLQPNSTTKTPEGVKVMVKTDIGFINEKVPMSFGSKLVYVCMLAETSDGRMAHFARVSARTLGKGQQQTLPVLLTSPGLSINCYLMCDGIAGTQRTASVTPKIPSSMFPPKPLESAISHRSDVPTRNISRRLSDKRSIKKASATNDEFGDDGIDDEELVKVAISDQDFIDIDNYVHPTDVLTRHKTSKNTSSKSLDRVKPAAQSHEDDSKQLENGKWACNHLCKNKQTCKHLCCKTGMDKPPKKTGPKRVPSIDDRTQHTAKATERPKSTQTKLQLSSAKRKNSFMVEEIDLTEQETKKKSALASSGPREYRDLHKLHKGIHKGQLPSSVSSVMHTKPEYCYGVGGNHNLSFMDGRSGSLSSDYGNIEVEDLTDIVQPQRNRSPDVSHHFQNERNADSLVVGDDTSDTFGDDGSIFGDAMIGIADSQDFQVARNAEGSDEDMRLFENSATSNDRDFGLPDSDYDGEISKADNGLTGLMEDARLPTENTAPMGPPPKKRYAVFLDSTSSPQPPQEVFASAKLKPKPKDATLKESKIVNRNLHTSQRRVSEEKTLNKKAKADLRDMEYDELFSRDDLMVLDEEAKVEERQSTPEAYKGLEPWLFREFGGCVEIVDE</sequence>
<dbReference type="SMART" id="SM00487">
    <property type="entry name" value="DEXDc"/>
    <property type="match status" value="1"/>
</dbReference>
<keyword evidence="3 14" id="KW-0378">Hydrolase</keyword>
<feature type="region of interest" description="Disordered" evidence="11">
    <location>
        <begin position="1000"/>
        <end position="1037"/>
    </location>
</feature>
<dbReference type="GO" id="GO:0003676">
    <property type="term" value="F:nucleic acid binding"/>
    <property type="evidence" value="ECO:0007669"/>
    <property type="project" value="InterPro"/>
</dbReference>
<evidence type="ECO:0000256" key="5">
    <source>
        <dbReference type="ARBA" id="ARBA00022840"/>
    </source>
</evidence>
<evidence type="ECO:0000256" key="3">
    <source>
        <dbReference type="ARBA" id="ARBA00022801"/>
    </source>
</evidence>
<dbReference type="GO" id="GO:0007131">
    <property type="term" value="P:reciprocal meiotic recombination"/>
    <property type="evidence" value="ECO:0007669"/>
    <property type="project" value="UniProtKB-ARBA"/>
</dbReference>
<feature type="compositionally biased region" description="Basic and acidic residues" evidence="11">
    <location>
        <begin position="1150"/>
        <end position="1167"/>
    </location>
</feature>
<protein>
    <recommendedName>
        <fullName evidence="9">DNA 3'-5' helicase</fullName>
        <ecNumber evidence="9">5.6.2.4</ecNumber>
    </recommendedName>
</protein>
<evidence type="ECO:0000256" key="9">
    <source>
        <dbReference type="ARBA" id="ARBA00034808"/>
    </source>
</evidence>
<dbReference type="Gene3D" id="1.10.3380.10">
    <property type="entry name" value="Sec63 N-terminal domain-like domain"/>
    <property type="match status" value="1"/>
</dbReference>
<keyword evidence="7" id="KW-0469">Meiosis</keyword>
<dbReference type="FunFam" id="1.10.3380.10:FF:000012">
    <property type="entry name" value="DEAD/DEAH box DNA helicase"/>
    <property type="match status" value="1"/>
</dbReference>
<dbReference type="InterPro" id="IPR004179">
    <property type="entry name" value="Sec63-dom"/>
</dbReference>
<dbReference type="OrthoDB" id="5575at2759"/>
<feature type="compositionally biased region" description="Polar residues" evidence="11">
    <location>
        <begin position="1168"/>
        <end position="1177"/>
    </location>
</feature>
<evidence type="ECO:0000256" key="7">
    <source>
        <dbReference type="ARBA" id="ARBA00023254"/>
    </source>
</evidence>
<dbReference type="SUPFAM" id="SSF46785">
    <property type="entry name" value="Winged helix' DNA-binding domain"/>
    <property type="match status" value="1"/>
</dbReference>
<comment type="similarity">
    <text evidence="1">Belongs to the helicase family. SKI2 subfamily.</text>
</comment>
<dbReference type="InterPro" id="IPR001650">
    <property type="entry name" value="Helicase_C-like"/>
</dbReference>
<evidence type="ECO:0000256" key="4">
    <source>
        <dbReference type="ARBA" id="ARBA00022806"/>
    </source>
</evidence>
<evidence type="ECO:0000313" key="14">
    <source>
        <dbReference type="EMBL" id="KAF2643541.1"/>
    </source>
</evidence>
<dbReference type="GO" id="GO:0043138">
    <property type="term" value="F:3'-5' DNA helicase activity"/>
    <property type="evidence" value="ECO:0007669"/>
    <property type="project" value="UniProtKB-EC"/>
</dbReference>
<keyword evidence="5" id="KW-0067">ATP-binding</keyword>
<gene>
    <name evidence="14" type="ORF">P280DRAFT_422528</name>
</gene>
<dbReference type="InterPro" id="IPR036388">
    <property type="entry name" value="WH-like_DNA-bd_sf"/>
</dbReference>
<evidence type="ECO:0000256" key="11">
    <source>
        <dbReference type="SAM" id="MobiDB-lite"/>
    </source>
</evidence>
<keyword evidence="2" id="KW-0547">Nucleotide-binding</keyword>
<evidence type="ECO:0000256" key="1">
    <source>
        <dbReference type="ARBA" id="ARBA00010140"/>
    </source>
</evidence>
<dbReference type="CDD" id="cd18795">
    <property type="entry name" value="SF2_C_Ski2"/>
    <property type="match status" value="1"/>
</dbReference>
<evidence type="ECO:0000256" key="8">
    <source>
        <dbReference type="ARBA" id="ARBA00034617"/>
    </source>
</evidence>
<dbReference type="SMART" id="SM00973">
    <property type="entry name" value="Sec63"/>
    <property type="match status" value="1"/>
</dbReference>
<dbReference type="Proteomes" id="UP000799753">
    <property type="component" value="Unassembled WGS sequence"/>
</dbReference>
<dbReference type="PANTHER" id="PTHR47835:SF3">
    <property type="entry name" value="HELICASE FOR MEIOSIS 1"/>
    <property type="match status" value="1"/>
</dbReference>
<feature type="compositionally biased region" description="Basic and acidic residues" evidence="11">
    <location>
        <begin position="1093"/>
        <end position="1110"/>
    </location>
</feature>
<dbReference type="SUPFAM" id="SSF158702">
    <property type="entry name" value="Sec63 N-terminal domain-like"/>
    <property type="match status" value="1"/>
</dbReference>
<evidence type="ECO:0000259" key="12">
    <source>
        <dbReference type="PROSITE" id="PS51192"/>
    </source>
</evidence>
<accession>A0A6A6S9G8</accession>
<dbReference type="Pfam" id="PF23445">
    <property type="entry name" value="WHD_SNRNP200"/>
    <property type="match status" value="1"/>
</dbReference>
<feature type="domain" description="Helicase C-terminal" evidence="13">
    <location>
        <begin position="421"/>
        <end position="609"/>
    </location>
</feature>
<dbReference type="EMBL" id="MU006780">
    <property type="protein sequence ID" value="KAF2643541.1"/>
    <property type="molecule type" value="Genomic_DNA"/>
</dbReference>
<organism evidence="14 15">
    <name type="scientific">Massarina eburnea CBS 473.64</name>
    <dbReference type="NCBI Taxonomy" id="1395130"/>
    <lineage>
        <taxon>Eukaryota</taxon>
        <taxon>Fungi</taxon>
        <taxon>Dikarya</taxon>
        <taxon>Ascomycota</taxon>
        <taxon>Pezizomycotina</taxon>
        <taxon>Dothideomycetes</taxon>
        <taxon>Pleosporomycetidae</taxon>
        <taxon>Pleosporales</taxon>
        <taxon>Massarineae</taxon>
        <taxon>Massarinaceae</taxon>
        <taxon>Massarina</taxon>
    </lineage>
</organism>
<evidence type="ECO:0000256" key="6">
    <source>
        <dbReference type="ARBA" id="ARBA00023235"/>
    </source>
</evidence>
<dbReference type="EC" id="5.6.2.4" evidence="9"/>
<evidence type="ECO:0000256" key="2">
    <source>
        <dbReference type="ARBA" id="ARBA00022741"/>
    </source>
</evidence>
<feature type="region of interest" description="Disordered" evidence="11">
    <location>
        <begin position="1081"/>
        <end position="1110"/>
    </location>
</feature>
<dbReference type="InterPro" id="IPR052247">
    <property type="entry name" value="Meiotic_Crossover_Helicase"/>
</dbReference>
<comment type="catalytic activity">
    <reaction evidence="8">
        <text>Couples ATP hydrolysis with the unwinding of duplex DNA by translocating in the 3'-5' direction.</text>
        <dbReference type="EC" id="5.6.2.4"/>
    </reaction>
</comment>
<dbReference type="InterPro" id="IPR027417">
    <property type="entry name" value="P-loop_NTPase"/>
</dbReference>
<dbReference type="Gene3D" id="1.10.10.10">
    <property type="entry name" value="Winged helix-like DNA-binding domain superfamily/Winged helix DNA-binding domain"/>
    <property type="match status" value="1"/>
</dbReference>
<dbReference type="InterPro" id="IPR011545">
    <property type="entry name" value="DEAD/DEAH_box_helicase_dom"/>
</dbReference>
<feature type="region of interest" description="Disordered" evidence="11">
    <location>
        <begin position="1135"/>
        <end position="1180"/>
    </location>
</feature>
<reference evidence="14" key="1">
    <citation type="journal article" date="2020" name="Stud. Mycol.">
        <title>101 Dothideomycetes genomes: a test case for predicting lifestyles and emergence of pathogens.</title>
        <authorList>
            <person name="Haridas S."/>
            <person name="Albert R."/>
            <person name="Binder M."/>
            <person name="Bloem J."/>
            <person name="Labutti K."/>
            <person name="Salamov A."/>
            <person name="Andreopoulos B."/>
            <person name="Baker S."/>
            <person name="Barry K."/>
            <person name="Bills G."/>
            <person name="Bluhm B."/>
            <person name="Cannon C."/>
            <person name="Castanera R."/>
            <person name="Culley D."/>
            <person name="Daum C."/>
            <person name="Ezra D."/>
            <person name="Gonzalez J."/>
            <person name="Henrissat B."/>
            <person name="Kuo A."/>
            <person name="Liang C."/>
            <person name="Lipzen A."/>
            <person name="Lutzoni F."/>
            <person name="Magnuson J."/>
            <person name="Mondo S."/>
            <person name="Nolan M."/>
            <person name="Ohm R."/>
            <person name="Pangilinan J."/>
            <person name="Park H.-J."/>
            <person name="Ramirez L."/>
            <person name="Alfaro M."/>
            <person name="Sun H."/>
            <person name="Tritt A."/>
            <person name="Yoshinaga Y."/>
            <person name="Zwiers L.-H."/>
            <person name="Turgeon B."/>
            <person name="Goodwin S."/>
            <person name="Spatafora J."/>
            <person name="Crous P."/>
            <person name="Grigoriev I."/>
        </authorList>
    </citation>
    <scope>NUCLEOTIDE SEQUENCE</scope>
    <source>
        <strain evidence="14">CBS 473.64</strain>
    </source>
</reference>
<keyword evidence="15" id="KW-1185">Reference proteome</keyword>
<keyword evidence="6" id="KW-0413">Isomerase</keyword>
<dbReference type="InterPro" id="IPR014001">
    <property type="entry name" value="Helicase_ATP-bd"/>
</dbReference>
<dbReference type="Pfam" id="PF00271">
    <property type="entry name" value="Helicase_C"/>
    <property type="match status" value="1"/>
</dbReference>
<evidence type="ECO:0000259" key="13">
    <source>
        <dbReference type="PROSITE" id="PS51194"/>
    </source>
</evidence>
<evidence type="ECO:0000256" key="10">
    <source>
        <dbReference type="ARBA" id="ARBA00048988"/>
    </source>
</evidence>
<dbReference type="Pfam" id="PF00270">
    <property type="entry name" value="DEAD"/>
    <property type="match status" value="1"/>
</dbReference>
<feature type="domain" description="Helicase ATP-binding" evidence="12">
    <location>
        <begin position="207"/>
        <end position="381"/>
    </location>
</feature>
<dbReference type="InterPro" id="IPR057842">
    <property type="entry name" value="WH_MER3"/>
</dbReference>
<keyword evidence="4" id="KW-0347">Helicase</keyword>
<dbReference type="FunFam" id="3.40.50.300:FF:001076">
    <property type="entry name" value="ATP-dependent DNA helicase MER3"/>
    <property type="match status" value="1"/>
</dbReference>
<dbReference type="Gene3D" id="3.40.50.300">
    <property type="entry name" value="P-loop containing nucleotide triphosphate hydrolases"/>
    <property type="match status" value="2"/>
</dbReference>
<dbReference type="InterPro" id="IPR036390">
    <property type="entry name" value="WH_DNA-bd_sf"/>
</dbReference>
<comment type="catalytic activity">
    <reaction evidence="10">
        <text>ATP + H2O = ADP + phosphate + H(+)</text>
        <dbReference type="Rhea" id="RHEA:13065"/>
        <dbReference type="ChEBI" id="CHEBI:15377"/>
        <dbReference type="ChEBI" id="CHEBI:15378"/>
        <dbReference type="ChEBI" id="CHEBI:30616"/>
        <dbReference type="ChEBI" id="CHEBI:43474"/>
        <dbReference type="ChEBI" id="CHEBI:456216"/>
        <dbReference type="EC" id="5.6.2.4"/>
    </reaction>
</comment>
<dbReference type="PANTHER" id="PTHR47835">
    <property type="entry name" value="HFM1, ATP DEPENDENT DNA HELICASE HOMOLOG"/>
    <property type="match status" value="1"/>
</dbReference>
<evidence type="ECO:0000313" key="15">
    <source>
        <dbReference type="Proteomes" id="UP000799753"/>
    </source>
</evidence>
<proteinExistence type="inferred from homology"/>
<dbReference type="Pfam" id="PF02889">
    <property type="entry name" value="Sec63"/>
    <property type="match status" value="1"/>
</dbReference>
<dbReference type="PROSITE" id="PS51194">
    <property type="entry name" value="HELICASE_CTER"/>
    <property type="match status" value="1"/>
</dbReference>
<dbReference type="SUPFAM" id="SSF52540">
    <property type="entry name" value="P-loop containing nucleoside triphosphate hydrolases"/>
    <property type="match status" value="1"/>
</dbReference>
<dbReference type="FunFam" id="1.10.10.10:FF:000012">
    <property type="entry name" value="U5 small nuclear ribonucleoprotein helicase"/>
    <property type="match status" value="1"/>
</dbReference>
<dbReference type="GO" id="GO:0016787">
    <property type="term" value="F:hydrolase activity"/>
    <property type="evidence" value="ECO:0007669"/>
    <property type="project" value="UniProtKB-KW"/>
</dbReference>